<dbReference type="Proteomes" id="UP001165160">
    <property type="component" value="Unassembled WGS sequence"/>
</dbReference>
<dbReference type="AlphaFoldDB" id="A0A9W7BHF5"/>
<keyword evidence="1" id="KW-1133">Transmembrane helix</keyword>
<evidence type="ECO:0000256" key="1">
    <source>
        <dbReference type="SAM" id="Phobius"/>
    </source>
</evidence>
<evidence type="ECO:0000313" key="3">
    <source>
        <dbReference type="Proteomes" id="UP001165160"/>
    </source>
</evidence>
<keyword evidence="1" id="KW-0472">Membrane</keyword>
<keyword evidence="3" id="KW-1185">Reference proteome</keyword>
<keyword evidence="1" id="KW-0812">Transmembrane</keyword>
<comment type="caution">
    <text evidence="2">The sequence shown here is derived from an EMBL/GenBank/DDBJ whole genome shotgun (WGS) entry which is preliminary data.</text>
</comment>
<protein>
    <submittedName>
        <fullName evidence="2">Uncharacterized protein</fullName>
    </submittedName>
</protein>
<organism evidence="2 3">
    <name type="scientific">Triparma verrucosa</name>
    <dbReference type="NCBI Taxonomy" id="1606542"/>
    <lineage>
        <taxon>Eukaryota</taxon>
        <taxon>Sar</taxon>
        <taxon>Stramenopiles</taxon>
        <taxon>Ochrophyta</taxon>
        <taxon>Bolidophyceae</taxon>
        <taxon>Parmales</taxon>
        <taxon>Triparmaceae</taxon>
        <taxon>Triparma</taxon>
    </lineage>
</organism>
<feature type="transmembrane region" description="Helical" evidence="1">
    <location>
        <begin position="543"/>
        <end position="562"/>
    </location>
</feature>
<gene>
    <name evidence="2" type="ORF">TrVE_jg2365</name>
</gene>
<name>A0A9W7BHF5_9STRA</name>
<reference evidence="3" key="1">
    <citation type="journal article" date="2023" name="Commun. Biol.">
        <title>Genome analysis of Parmales, the sister group of diatoms, reveals the evolutionary specialization of diatoms from phago-mixotrophs to photoautotrophs.</title>
        <authorList>
            <person name="Ban H."/>
            <person name="Sato S."/>
            <person name="Yoshikawa S."/>
            <person name="Yamada K."/>
            <person name="Nakamura Y."/>
            <person name="Ichinomiya M."/>
            <person name="Sato N."/>
            <person name="Blanc-Mathieu R."/>
            <person name="Endo H."/>
            <person name="Kuwata A."/>
            <person name="Ogata H."/>
        </authorList>
    </citation>
    <scope>NUCLEOTIDE SEQUENCE [LARGE SCALE GENOMIC DNA]</scope>
    <source>
        <strain evidence="3">NIES 3699</strain>
    </source>
</reference>
<proteinExistence type="predicted"/>
<dbReference type="EMBL" id="BRXX01000077">
    <property type="protein sequence ID" value="GMH87960.1"/>
    <property type="molecule type" value="Genomic_DNA"/>
</dbReference>
<accession>A0A9W7BHF5</accession>
<evidence type="ECO:0000313" key="2">
    <source>
        <dbReference type="EMBL" id="GMH87960.1"/>
    </source>
</evidence>
<sequence length="585" mass="63941">MAEYQLHSTDDRREWNAFFKKGATSLKIDPHFLDTSDTFWLSHDRPYPNLYQYTSLDDVLTYFTTSPPSIIHNKAIDIALCFKSAPSNLCGGGYEAKRWFSMVDDFFAKAETAVETAKNSYGITLNFVLDGDGKPWECKADKWLPWDSVWINTDEQSAACFNSDESFCSRFTILNDPAAAGWVGMASSGYGKFGPDLSTPLQLWEPDSQSDITTFIDNYLSGRDAGVPSGSSLAFAINIDSAMFDVFSSRSNLSGDERRGYDVVVESSIGGKTPTLVLSETPGEFDLTYHTDTATYAKTISLSNPGSFSGTLTLTDSPTSTHLLPPHVLPPALQAKFDNVTSFSTSNSLSFVSDGEKVYASNVSDPANPTEPKVIGLGSFVSTSQLDDQLLLMTEGNHCYNSHKHNTRSFPLVCDTKTNPADMCEEILDYSLASVANWQNWLEQAEDSDFTITSCNEYILHGSWGGGSKPSPALFPMDSSSKVGVMVAYESYKNAEESPCGTPVIGVDGIVVSSFSLATHTDTYQTFAVDPSVPSEREGDARVFSIILPVALVASAIAFFVHRRSRRRASSRSFNALSDDDAHVI</sequence>